<dbReference type="InterPro" id="IPR016155">
    <property type="entry name" value="Mopterin_synth/thiamin_S_b"/>
</dbReference>
<dbReference type="STRING" id="1144548.SAMN05443287_10851"/>
<dbReference type="EMBL" id="FNYV01000008">
    <property type="protein sequence ID" value="SEJ81436.1"/>
    <property type="molecule type" value="Genomic_DNA"/>
</dbReference>
<gene>
    <name evidence="1" type="ORF">SAMN05443287_10851</name>
</gene>
<evidence type="ECO:0000313" key="2">
    <source>
        <dbReference type="Proteomes" id="UP000198707"/>
    </source>
</evidence>
<dbReference type="Gene3D" id="3.10.20.30">
    <property type="match status" value="1"/>
</dbReference>
<dbReference type="OrthoDB" id="3482007at2"/>
<reference evidence="2" key="1">
    <citation type="submission" date="2016-10" db="EMBL/GenBank/DDBJ databases">
        <authorList>
            <person name="Varghese N."/>
            <person name="Submissions S."/>
        </authorList>
    </citation>
    <scope>NUCLEOTIDE SEQUENCE [LARGE SCALE GENOMIC DNA]</scope>
    <source>
        <strain evidence="2">CGMCC 4.7038</strain>
    </source>
</reference>
<keyword evidence="2" id="KW-1185">Reference proteome</keyword>
<evidence type="ECO:0000313" key="1">
    <source>
        <dbReference type="EMBL" id="SEJ81436.1"/>
    </source>
</evidence>
<dbReference type="RefSeq" id="WP_092381601.1">
    <property type="nucleotide sequence ID" value="NZ_BOPI01000004.1"/>
</dbReference>
<dbReference type="AlphaFoldDB" id="A0A1H7BW35"/>
<dbReference type="InterPro" id="IPR012675">
    <property type="entry name" value="Beta-grasp_dom_sf"/>
</dbReference>
<dbReference type="Proteomes" id="UP000198707">
    <property type="component" value="Unassembled WGS sequence"/>
</dbReference>
<dbReference type="SUPFAM" id="SSF54285">
    <property type="entry name" value="MoaD/ThiS"/>
    <property type="match status" value="1"/>
</dbReference>
<accession>A0A1H7BW35</accession>
<organism evidence="1 2">
    <name type="scientific">Micromonospora phaseoli</name>
    <dbReference type="NCBI Taxonomy" id="1144548"/>
    <lineage>
        <taxon>Bacteria</taxon>
        <taxon>Bacillati</taxon>
        <taxon>Actinomycetota</taxon>
        <taxon>Actinomycetes</taxon>
        <taxon>Micromonosporales</taxon>
        <taxon>Micromonosporaceae</taxon>
        <taxon>Micromonospora</taxon>
    </lineage>
</organism>
<proteinExistence type="predicted"/>
<name>A0A1H7BW35_9ACTN</name>
<sequence>MVRIVVPTVWTPQGRTDFEGSPGPLDEVVRDFVARHPEFGRRLLDADGAPLRYVNICIDDDLIPRHLRTAATVGPDAVVTILSPMAGG</sequence>
<protein>
    <submittedName>
        <fullName evidence="1">ThiS family protein</fullName>
    </submittedName>
</protein>